<dbReference type="Gene3D" id="3.40.50.720">
    <property type="entry name" value="NAD(P)-binding Rossmann-like Domain"/>
    <property type="match status" value="1"/>
</dbReference>
<feature type="region of interest" description="Disordered" evidence="1">
    <location>
        <begin position="1"/>
        <end position="21"/>
    </location>
</feature>
<feature type="region of interest" description="Disordered" evidence="1">
    <location>
        <begin position="99"/>
        <end position="120"/>
    </location>
</feature>
<protein>
    <submittedName>
        <fullName evidence="2">Chloroplast stem-loop binding protein of 41 kDa b, chloroplastic</fullName>
    </submittedName>
</protein>
<dbReference type="Proteomes" id="UP001632038">
    <property type="component" value="Unassembled WGS sequence"/>
</dbReference>
<dbReference type="SUPFAM" id="SSF51735">
    <property type="entry name" value="NAD(P)-binding Rossmann-fold domains"/>
    <property type="match status" value="1"/>
</dbReference>
<reference evidence="3" key="1">
    <citation type="journal article" date="2024" name="IScience">
        <title>Strigolactones Initiate the Formation of Haustorium-like Structures in Castilleja.</title>
        <authorList>
            <person name="Buerger M."/>
            <person name="Peterson D."/>
            <person name="Chory J."/>
        </authorList>
    </citation>
    <scope>NUCLEOTIDE SEQUENCE [LARGE SCALE GENOMIC DNA]</scope>
</reference>
<sequence>MDHSTTTLSKSGSSTLKAGRPIPIPNSGIQVTQLGHVKDLATAFIKVLGNEKASKEVFDISGEKYVTFDGLARACWLVAFQSLRLFITIPIKEFDFGKKKPFPFRDQDFRDHAPNDSLYK</sequence>
<name>A0ABD3D2C6_9LAMI</name>
<proteinExistence type="predicted"/>
<gene>
    <name evidence="2" type="primary">CSP41B_4</name>
    <name evidence="2" type="ORF">CASFOL_019718</name>
</gene>
<organism evidence="2 3">
    <name type="scientific">Castilleja foliolosa</name>
    <dbReference type="NCBI Taxonomy" id="1961234"/>
    <lineage>
        <taxon>Eukaryota</taxon>
        <taxon>Viridiplantae</taxon>
        <taxon>Streptophyta</taxon>
        <taxon>Embryophyta</taxon>
        <taxon>Tracheophyta</taxon>
        <taxon>Spermatophyta</taxon>
        <taxon>Magnoliopsida</taxon>
        <taxon>eudicotyledons</taxon>
        <taxon>Gunneridae</taxon>
        <taxon>Pentapetalae</taxon>
        <taxon>asterids</taxon>
        <taxon>lamiids</taxon>
        <taxon>Lamiales</taxon>
        <taxon>Orobanchaceae</taxon>
        <taxon>Pedicularideae</taxon>
        <taxon>Castillejinae</taxon>
        <taxon>Castilleja</taxon>
    </lineage>
</organism>
<keyword evidence="3" id="KW-1185">Reference proteome</keyword>
<dbReference type="AlphaFoldDB" id="A0ABD3D2C6"/>
<evidence type="ECO:0000313" key="3">
    <source>
        <dbReference type="Proteomes" id="UP001632038"/>
    </source>
</evidence>
<dbReference type="EMBL" id="JAVIJP010000027">
    <property type="protein sequence ID" value="KAL3635171.1"/>
    <property type="molecule type" value="Genomic_DNA"/>
</dbReference>
<evidence type="ECO:0000313" key="2">
    <source>
        <dbReference type="EMBL" id="KAL3635171.1"/>
    </source>
</evidence>
<feature type="compositionally biased region" description="Low complexity" evidence="1">
    <location>
        <begin position="1"/>
        <end position="17"/>
    </location>
</feature>
<evidence type="ECO:0000256" key="1">
    <source>
        <dbReference type="SAM" id="MobiDB-lite"/>
    </source>
</evidence>
<accession>A0ABD3D2C6</accession>
<comment type="caution">
    <text evidence="2">The sequence shown here is derived from an EMBL/GenBank/DDBJ whole genome shotgun (WGS) entry which is preliminary data.</text>
</comment>
<dbReference type="InterPro" id="IPR036291">
    <property type="entry name" value="NAD(P)-bd_dom_sf"/>
</dbReference>